<dbReference type="EMBL" id="JAVDQD010000006">
    <property type="protein sequence ID" value="MDR6241010.1"/>
    <property type="molecule type" value="Genomic_DNA"/>
</dbReference>
<keyword evidence="1" id="KW-0472">Membrane</keyword>
<dbReference type="AlphaFoldDB" id="A0AAE3XQW4"/>
<evidence type="ECO:0000313" key="3">
    <source>
        <dbReference type="Proteomes" id="UP001185092"/>
    </source>
</evidence>
<evidence type="ECO:0000313" key="2">
    <source>
        <dbReference type="EMBL" id="MDR6241010.1"/>
    </source>
</evidence>
<keyword evidence="3" id="KW-1185">Reference proteome</keyword>
<organism evidence="2 3">
    <name type="scientific">Aureibacter tunicatorum</name>
    <dbReference type="NCBI Taxonomy" id="866807"/>
    <lineage>
        <taxon>Bacteria</taxon>
        <taxon>Pseudomonadati</taxon>
        <taxon>Bacteroidota</taxon>
        <taxon>Cytophagia</taxon>
        <taxon>Cytophagales</taxon>
        <taxon>Persicobacteraceae</taxon>
        <taxon>Aureibacter</taxon>
    </lineage>
</organism>
<proteinExistence type="predicted"/>
<feature type="transmembrane region" description="Helical" evidence="1">
    <location>
        <begin position="40"/>
        <end position="63"/>
    </location>
</feature>
<protein>
    <submittedName>
        <fullName evidence="2">Uncharacterized protein</fullName>
    </submittedName>
</protein>
<keyword evidence="1" id="KW-1133">Transmembrane helix</keyword>
<keyword evidence="1" id="KW-0812">Transmembrane</keyword>
<dbReference type="InterPro" id="IPR009045">
    <property type="entry name" value="Zn_M74/Hedgehog-like"/>
</dbReference>
<sequence length="263" mass="30585">MKIFGRFFLFFFLTIVTQIGGVAYLFSILIRRVWGKPIVWWQKAVTFMLVYLLFTFLIVPWIAPVFGRVKISNANGVSPVNYMTVVLNRNYVVEKLNEELQMLGENLEEESIKVKYLDANFPFADGFPLLPHLSHNDGRKIDLALVYETPLGQISSDQKSISGYGVFEMPIDGEFDQPERCMEQGYLQYDYPKYMTFGRVNNDLVFSEKGTKRLLVEILKLPSIEKVFVEPHLKQRLNITNPKIRFHGCRAVRHDDHIHMQLI</sequence>
<name>A0AAE3XQW4_9BACT</name>
<dbReference type="RefSeq" id="WP_309941452.1">
    <property type="nucleotide sequence ID" value="NZ_AP025305.1"/>
</dbReference>
<evidence type="ECO:0000256" key="1">
    <source>
        <dbReference type="SAM" id="Phobius"/>
    </source>
</evidence>
<dbReference type="Gene3D" id="3.30.1380.10">
    <property type="match status" value="1"/>
</dbReference>
<comment type="caution">
    <text evidence="2">The sequence shown here is derived from an EMBL/GenBank/DDBJ whole genome shotgun (WGS) entry which is preliminary data.</text>
</comment>
<feature type="transmembrane region" description="Helical" evidence="1">
    <location>
        <begin position="7"/>
        <end position="34"/>
    </location>
</feature>
<gene>
    <name evidence="2" type="ORF">HNQ88_004086</name>
</gene>
<dbReference type="Proteomes" id="UP001185092">
    <property type="component" value="Unassembled WGS sequence"/>
</dbReference>
<reference evidence="2" key="1">
    <citation type="submission" date="2023-07" db="EMBL/GenBank/DDBJ databases">
        <title>Genomic Encyclopedia of Type Strains, Phase IV (KMG-IV): sequencing the most valuable type-strain genomes for metagenomic binning, comparative biology and taxonomic classification.</title>
        <authorList>
            <person name="Goeker M."/>
        </authorList>
    </citation>
    <scope>NUCLEOTIDE SEQUENCE</scope>
    <source>
        <strain evidence="2">DSM 26174</strain>
    </source>
</reference>
<accession>A0AAE3XQW4</accession>